<keyword evidence="9" id="KW-1185">Reference proteome</keyword>
<evidence type="ECO:0000256" key="4">
    <source>
        <dbReference type="ARBA" id="ARBA00023163"/>
    </source>
</evidence>
<keyword evidence="2" id="KW-0805">Transcription regulation</keyword>
<gene>
    <name evidence="8" type="ORF">SAMN02982922_1107</name>
</gene>
<dbReference type="AlphaFoldDB" id="A0A1X7N103"/>
<feature type="region of interest" description="Disordered" evidence="6">
    <location>
        <begin position="1"/>
        <end position="22"/>
    </location>
</feature>
<dbReference type="EMBL" id="FXBL01000004">
    <property type="protein sequence ID" value="SMH30925.1"/>
    <property type="molecule type" value="Genomic_DNA"/>
</dbReference>
<feature type="domain" description="HTH tetR-type" evidence="7">
    <location>
        <begin position="26"/>
        <end position="86"/>
    </location>
</feature>
<dbReference type="InterPro" id="IPR041490">
    <property type="entry name" value="KstR2_TetR_C"/>
</dbReference>
<dbReference type="PRINTS" id="PR00455">
    <property type="entry name" value="HTHTETR"/>
</dbReference>
<dbReference type="Gene3D" id="1.10.357.10">
    <property type="entry name" value="Tetracycline Repressor, domain 2"/>
    <property type="match status" value="1"/>
</dbReference>
<evidence type="ECO:0000256" key="5">
    <source>
        <dbReference type="PROSITE-ProRule" id="PRU00335"/>
    </source>
</evidence>
<keyword evidence="4" id="KW-0804">Transcription</keyword>
<dbReference type="InterPro" id="IPR001647">
    <property type="entry name" value="HTH_TetR"/>
</dbReference>
<protein>
    <submittedName>
        <fullName evidence="8">Transcriptional regulator, TetR family</fullName>
    </submittedName>
</protein>
<dbReference type="PROSITE" id="PS01081">
    <property type="entry name" value="HTH_TETR_1"/>
    <property type="match status" value="1"/>
</dbReference>
<dbReference type="PROSITE" id="PS50977">
    <property type="entry name" value="HTH_TETR_2"/>
    <property type="match status" value="1"/>
</dbReference>
<dbReference type="InterPro" id="IPR050109">
    <property type="entry name" value="HTH-type_TetR-like_transc_reg"/>
</dbReference>
<dbReference type="InterPro" id="IPR023772">
    <property type="entry name" value="DNA-bd_HTH_TetR-type_CS"/>
</dbReference>
<name>A0A1X7N103_9HYPH</name>
<evidence type="ECO:0000256" key="2">
    <source>
        <dbReference type="ARBA" id="ARBA00023015"/>
    </source>
</evidence>
<reference evidence="8 9" key="1">
    <citation type="submission" date="2017-04" db="EMBL/GenBank/DDBJ databases">
        <authorList>
            <person name="Afonso C.L."/>
            <person name="Miller P.J."/>
            <person name="Scott M.A."/>
            <person name="Spackman E."/>
            <person name="Goraichik I."/>
            <person name="Dimitrov K.M."/>
            <person name="Suarez D.L."/>
            <person name="Swayne D.E."/>
        </authorList>
    </citation>
    <scope>NUCLEOTIDE SEQUENCE [LARGE SCALE GENOMIC DNA]</scope>
    <source>
        <strain evidence="8 9">B5P</strain>
    </source>
</reference>
<dbReference type="InterPro" id="IPR009057">
    <property type="entry name" value="Homeodomain-like_sf"/>
</dbReference>
<dbReference type="GO" id="GO:0000976">
    <property type="term" value="F:transcription cis-regulatory region binding"/>
    <property type="evidence" value="ECO:0007669"/>
    <property type="project" value="TreeGrafter"/>
</dbReference>
<dbReference type="PANTHER" id="PTHR30055">
    <property type="entry name" value="HTH-TYPE TRANSCRIPTIONAL REGULATOR RUTR"/>
    <property type="match status" value="1"/>
</dbReference>
<sequence>MPAQTAKKPEPVERQPSAAAGRFGDGGRYSEILAHAAKLFASGGFAGASMQDLASAVGITKASLYHFFKDKEEIHSSVVLIALERLSWLVDERVAARATATDRVDAFCRAHAEFLASDGDFYISAAMGYKSITDPEVKRKARALRTGYEQKLRDIIQAGIDAGEFRPLDTLLGARAIISCLNWMARWWKPGGPQSAEEIASAYAALIIRGFLPDK</sequence>
<dbReference type="PANTHER" id="PTHR30055:SF175">
    <property type="entry name" value="HTH-TYPE TRANSCRIPTIONAL REPRESSOR KSTR2"/>
    <property type="match status" value="1"/>
</dbReference>
<evidence type="ECO:0000256" key="3">
    <source>
        <dbReference type="ARBA" id="ARBA00023125"/>
    </source>
</evidence>
<evidence type="ECO:0000313" key="8">
    <source>
        <dbReference type="EMBL" id="SMH30925.1"/>
    </source>
</evidence>
<proteinExistence type="predicted"/>
<keyword evidence="1" id="KW-0678">Repressor</keyword>
<dbReference type="Pfam" id="PF17932">
    <property type="entry name" value="TetR_C_24"/>
    <property type="match status" value="1"/>
</dbReference>
<dbReference type="Gene3D" id="1.10.10.60">
    <property type="entry name" value="Homeodomain-like"/>
    <property type="match status" value="1"/>
</dbReference>
<dbReference type="Proteomes" id="UP000193083">
    <property type="component" value="Unassembled WGS sequence"/>
</dbReference>
<evidence type="ECO:0000259" key="7">
    <source>
        <dbReference type="PROSITE" id="PS50977"/>
    </source>
</evidence>
<dbReference type="GO" id="GO:0003700">
    <property type="term" value="F:DNA-binding transcription factor activity"/>
    <property type="evidence" value="ECO:0007669"/>
    <property type="project" value="TreeGrafter"/>
</dbReference>
<keyword evidence="3 5" id="KW-0238">DNA-binding</keyword>
<dbReference type="SUPFAM" id="SSF46689">
    <property type="entry name" value="Homeodomain-like"/>
    <property type="match status" value="1"/>
</dbReference>
<organism evidence="8 9">
    <name type="scientific">Mesorhizobium australicum</name>
    <dbReference type="NCBI Taxonomy" id="536018"/>
    <lineage>
        <taxon>Bacteria</taxon>
        <taxon>Pseudomonadati</taxon>
        <taxon>Pseudomonadota</taxon>
        <taxon>Alphaproteobacteria</taxon>
        <taxon>Hyphomicrobiales</taxon>
        <taxon>Phyllobacteriaceae</taxon>
        <taxon>Mesorhizobium</taxon>
    </lineage>
</organism>
<accession>A0A1X7N103</accession>
<feature type="DNA-binding region" description="H-T-H motif" evidence="5">
    <location>
        <begin position="49"/>
        <end position="68"/>
    </location>
</feature>
<dbReference type="SUPFAM" id="SSF48498">
    <property type="entry name" value="Tetracyclin repressor-like, C-terminal domain"/>
    <property type="match status" value="1"/>
</dbReference>
<dbReference type="RefSeq" id="WP_085463226.1">
    <property type="nucleotide sequence ID" value="NZ_FXBL01000004.1"/>
</dbReference>
<evidence type="ECO:0000313" key="9">
    <source>
        <dbReference type="Proteomes" id="UP000193083"/>
    </source>
</evidence>
<evidence type="ECO:0000256" key="1">
    <source>
        <dbReference type="ARBA" id="ARBA00022491"/>
    </source>
</evidence>
<dbReference type="Pfam" id="PF00440">
    <property type="entry name" value="TetR_N"/>
    <property type="match status" value="1"/>
</dbReference>
<dbReference type="InterPro" id="IPR036271">
    <property type="entry name" value="Tet_transcr_reg_TetR-rel_C_sf"/>
</dbReference>
<dbReference type="OrthoDB" id="9787680at2"/>
<evidence type="ECO:0000256" key="6">
    <source>
        <dbReference type="SAM" id="MobiDB-lite"/>
    </source>
</evidence>